<dbReference type="GO" id="GO:0007129">
    <property type="term" value="P:homologous chromosome pairing at meiosis"/>
    <property type="evidence" value="ECO:0007669"/>
    <property type="project" value="InterPro"/>
</dbReference>
<dbReference type="PANTHER" id="PTHR35258">
    <property type="entry name" value="SPERMATOGENESIS-ASSOCIATED PROTEIN 22"/>
    <property type="match status" value="1"/>
</dbReference>
<keyword evidence="3" id="KW-1185">Reference proteome</keyword>
<organism evidence="2 3">
    <name type="scientific">Psylliodes chrysocephalus</name>
    <dbReference type="NCBI Taxonomy" id="3402493"/>
    <lineage>
        <taxon>Eukaryota</taxon>
        <taxon>Metazoa</taxon>
        <taxon>Ecdysozoa</taxon>
        <taxon>Arthropoda</taxon>
        <taxon>Hexapoda</taxon>
        <taxon>Insecta</taxon>
        <taxon>Pterygota</taxon>
        <taxon>Neoptera</taxon>
        <taxon>Endopterygota</taxon>
        <taxon>Coleoptera</taxon>
        <taxon>Polyphaga</taxon>
        <taxon>Cucujiformia</taxon>
        <taxon>Chrysomeloidea</taxon>
        <taxon>Chrysomelidae</taxon>
        <taxon>Galerucinae</taxon>
        <taxon>Alticini</taxon>
        <taxon>Psylliodes</taxon>
    </lineage>
</organism>
<feature type="region of interest" description="Disordered" evidence="1">
    <location>
        <begin position="18"/>
        <end position="116"/>
    </location>
</feature>
<dbReference type="AlphaFoldDB" id="A0A9P0G7N2"/>
<evidence type="ECO:0000256" key="1">
    <source>
        <dbReference type="SAM" id="MobiDB-lite"/>
    </source>
</evidence>
<dbReference type="InterPro" id="IPR033536">
    <property type="entry name" value="Spata22"/>
</dbReference>
<dbReference type="OrthoDB" id="6591917at2759"/>
<feature type="compositionally biased region" description="Polar residues" evidence="1">
    <location>
        <begin position="24"/>
        <end position="38"/>
    </location>
</feature>
<feature type="compositionally biased region" description="Polar residues" evidence="1">
    <location>
        <begin position="69"/>
        <end position="108"/>
    </location>
</feature>
<sequence>MFNKSKINVIQHMVLNNETRRTPIENSTAQTGARGSNNFHEKRNHPQFSTAQNGASGSNNFHEKRNHTEFSTAQNGASGSQSIESKPNGNQTSRNIQNVAKVSTSKTDPNNRDFKPFGSRPGEKLFILTGTVERVIHWNKLLSNQFCYFEVIAAVVSLQEGSVRTQKIMLLRDRTGPILQVIYYMLTHLAIEDFHLGKMIRCVGKMIGPNILNAISIRDASNDEVESLHRLTLISEQAVTTHLKN</sequence>
<feature type="compositionally biased region" description="Polar residues" evidence="1">
    <location>
        <begin position="46"/>
        <end position="60"/>
    </location>
</feature>
<dbReference type="GO" id="GO:0000711">
    <property type="term" value="P:meiotic DNA repair synthesis"/>
    <property type="evidence" value="ECO:0007669"/>
    <property type="project" value="InterPro"/>
</dbReference>
<proteinExistence type="predicted"/>
<evidence type="ECO:0000313" key="2">
    <source>
        <dbReference type="EMBL" id="CAH1102918.1"/>
    </source>
</evidence>
<evidence type="ECO:0000313" key="3">
    <source>
        <dbReference type="Proteomes" id="UP001153636"/>
    </source>
</evidence>
<dbReference type="GO" id="GO:0051445">
    <property type="term" value="P:regulation of meiotic cell cycle"/>
    <property type="evidence" value="ECO:0007669"/>
    <property type="project" value="TreeGrafter"/>
</dbReference>
<protein>
    <submittedName>
        <fullName evidence="2">Uncharacterized protein</fullName>
    </submittedName>
</protein>
<dbReference type="GO" id="GO:0007276">
    <property type="term" value="P:gamete generation"/>
    <property type="evidence" value="ECO:0007669"/>
    <property type="project" value="InterPro"/>
</dbReference>
<dbReference type="Proteomes" id="UP001153636">
    <property type="component" value="Chromosome 13"/>
</dbReference>
<dbReference type="EMBL" id="OV651825">
    <property type="protein sequence ID" value="CAH1102918.1"/>
    <property type="molecule type" value="Genomic_DNA"/>
</dbReference>
<name>A0A9P0G7N2_9CUCU</name>
<gene>
    <name evidence="2" type="ORF">PSYICH_LOCUS3836</name>
</gene>
<dbReference type="PANTHER" id="PTHR35258:SF1">
    <property type="entry name" value="SPERMATOGENESIS-ASSOCIATED PROTEIN 22"/>
    <property type="match status" value="1"/>
</dbReference>
<reference evidence="2" key="1">
    <citation type="submission" date="2022-01" db="EMBL/GenBank/DDBJ databases">
        <authorList>
            <person name="King R."/>
        </authorList>
    </citation>
    <scope>NUCLEOTIDE SEQUENCE</scope>
</reference>
<accession>A0A9P0G7N2</accession>